<keyword evidence="2" id="KW-1185">Reference proteome</keyword>
<name>A0A2G2ZJ69_CAPAN</name>
<dbReference type="PANTHER" id="PTHR35928">
    <property type="entry name" value="RIBOSOMAL PROTEIN S3, MITOCHONDRIAL"/>
    <property type="match status" value="1"/>
</dbReference>
<dbReference type="AlphaFoldDB" id="A0A2G2ZJ69"/>
<organism evidence="1 2">
    <name type="scientific">Capsicum annuum</name>
    <name type="common">Capsicum pepper</name>
    <dbReference type="NCBI Taxonomy" id="4072"/>
    <lineage>
        <taxon>Eukaryota</taxon>
        <taxon>Viridiplantae</taxon>
        <taxon>Streptophyta</taxon>
        <taxon>Embryophyta</taxon>
        <taxon>Tracheophyta</taxon>
        <taxon>Spermatophyta</taxon>
        <taxon>Magnoliopsida</taxon>
        <taxon>eudicotyledons</taxon>
        <taxon>Gunneridae</taxon>
        <taxon>Pentapetalae</taxon>
        <taxon>asterids</taxon>
        <taxon>lamiids</taxon>
        <taxon>Solanales</taxon>
        <taxon>Solanaceae</taxon>
        <taxon>Solanoideae</taxon>
        <taxon>Capsiceae</taxon>
        <taxon>Capsicum</taxon>
    </lineage>
</organism>
<dbReference type="Proteomes" id="UP000222542">
    <property type="component" value="Unassembled WGS sequence"/>
</dbReference>
<protein>
    <submittedName>
        <fullName evidence="1">Uncharacterized protein</fullName>
    </submittedName>
</protein>
<proteinExistence type="predicted"/>
<reference evidence="1 2" key="1">
    <citation type="journal article" date="2014" name="Nat. Genet.">
        <title>Genome sequence of the hot pepper provides insights into the evolution of pungency in Capsicum species.</title>
        <authorList>
            <person name="Kim S."/>
            <person name="Park M."/>
            <person name="Yeom S.I."/>
            <person name="Kim Y.M."/>
            <person name="Lee J.M."/>
            <person name="Lee H.A."/>
            <person name="Seo E."/>
            <person name="Choi J."/>
            <person name="Cheong K."/>
            <person name="Kim K.T."/>
            <person name="Jung K."/>
            <person name="Lee G.W."/>
            <person name="Oh S.K."/>
            <person name="Bae C."/>
            <person name="Kim S.B."/>
            <person name="Lee H.Y."/>
            <person name="Kim S.Y."/>
            <person name="Kim M.S."/>
            <person name="Kang B.C."/>
            <person name="Jo Y.D."/>
            <person name="Yang H.B."/>
            <person name="Jeong H.J."/>
            <person name="Kang W.H."/>
            <person name="Kwon J.K."/>
            <person name="Shin C."/>
            <person name="Lim J.Y."/>
            <person name="Park J.H."/>
            <person name="Huh J.H."/>
            <person name="Kim J.S."/>
            <person name="Kim B.D."/>
            <person name="Cohen O."/>
            <person name="Paran I."/>
            <person name="Suh M.C."/>
            <person name="Lee S.B."/>
            <person name="Kim Y.K."/>
            <person name="Shin Y."/>
            <person name="Noh S.J."/>
            <person name="Park J."/>
            <person name="Seo Y.S."/>
            <person name="Kwon S.Y."/>
            <person name="Kim H.A."/>
            <person name="Park J.M."/>
            <person name="Kim H.J."/>
            <person name="Choi S.B."/>
            <person name="Bosland P.W."/>
            <person name="Reeves G."/>
            <person name="Jo S.H."/>
            <person name="Lee B.W."/>
            <person name="Cho H.T."/>
            <person name="Choi H.S."/>
            <person name="Lee M.S."/>
            <person name="Yu Y."/>
            <person name="Do Choi Y."/>
            <person name="Park B.S."/>
            <person name="van Deynze A."/>
            <person name="Ashrafi H."/>
            <person name="Hill T."/>
            <person name="Kim W.T."/>
            <person name="Pai H.S."/>
            <person name="Ahn H.K."/>
            <person name="Yeam I."/>
            <person name="Giovannoni J.J."/>
            <person name="Rose J.K."/>
            <person name="Sorensen I."/>
            <person name="Lee S.J."/>
            <person name="Kim R.W."/>
            <person name="Choi I.Y."/>
            <person name="Choi B.S."/>
            <person name="Lim J.S."/>
            <person name="Lee Y.H."/>
            <person name="Choi D."/>
        </authorList>
    </citation>
    <scope>NUCLEOTIDE SEQUENCE [LARGE SCALE GENOMIC DNA]</scope>
    <source>
        <strain evidence="2">cv. CM334</strain>
    </source>
</reference>
<comment type="caution">
    <text evidence="1">The sequence shown here is derived from an EMBL/GenBank/DDBJ whole genome shotgun (WGS) entry which is preliminary data.</text>
</comment>
<sequence length="285" mass="32346">MGQRMLRFDFVSWDPPQVGFESCVMGDYPARFEEHFYPALVNGSPSIKQEGSISSHGGVTIDSIYYYGKSMYQDVNLRSYFGLIHPPTRLTFWTSSRPIKKEGRWKAFGKVSPIECLHSSDGTEEEQNKDRLGRRDFAKGGLSVREEGIFPLSFHFLTRFALQGREGIRASIKNLSSSYGHKEIRNCTISRVDRGPDLDVEKISQPEAEKKAYDSIGVKLFKAYWLSCLCGTSKAKPRLCTEKDHWSTIPILDVPKDDEPNPAGRTLLTGLELEWDRPKSSLPIR</sequence>
<evidence type="ECO:0000313" key="1">
    <source>
        <dbReference type="EMBL" id="PHT82049.1"/>
    </source>
</evidence>
<reference evidence="1 2" key="2">
    <citation type="journal article" date="2017" name="Genome Biol.">
        <title>New reference genome sequences of hot pepper reveal the massive evolution of plant disease-resistance genes by retroduplication.</title>
        <authorList>
            <person name="Kim S."/>
            <person name="Park J."/>
            <person name="Yeom S.I."/>
            <person name="Kim Y.M."/>
            <person name="Seo E."/>
            <person name="Kim K.T."/>
            <person name="Kim M.S."/>
            <person name="Lee J.M."/>
            <person name="Cheong K."/>
            <person name="Shin H.S."/>
            <person name="Kim S.B."/>
            <person name="Han K."/>
            <person name="Lee J."/>
            <person name="Park M."/>
            <person name="Lee H.A."/>
            <person name="Lee H.Y."/>
            <person name="Lee Y."/>
            <person name="Oh S."/>
            <person name="Lee J.H."/>
            <person name="Choi E."/>
            <person name="Choi E."/>
            <person name="Lee S.E."/>
            <person name="Jeon J."/>
            <person name="Kim H."/>
            <person name="Choi G."/>
            <person name="Song H."/>
            <person name="Lee J."/>
            <person name="Lee S.C."/>
            <person name="Kwon J.K."/>
            <person name="Lee H.Y."/>
            <person name="Koo N."/>
            <person name="Hong Y."/>
            <person name="Kim R.W."/>
            <person name="Kang W.H."/>
            <person name="Huh J.H."/>
            <person name="Kang B.C."/>
            <person name="Yang T.J."/>
            <person name="Lee Y.H."/>
            <person name="Bennetzen J.L."/>
            <person name="Choi D."/>
        </authorList>
    </citation>
    <scope>NUCLEOTIDE SEQUENCE [LARGE SCALE GENOMIC DNA]</scope>
    <source>
        <strain evidence="2">cv. CM334</strain>
    </source>
</reference>
<dbReference type="STRING" id="4072.A0A2G2ZJ69"/>
<dbReference type="EMBL" id="AYRZ02000005">
    <property type="protein sequence ID" value="PHT82049.1"/>
    <property type="molecule type" value="Genomic_DNA"/>
</dbReference>
<evidence type="ECO:0000313" key="2">
    <source>
        <dbReference type="Proteomes" id="UP000222542"/>
    </source>
</evidence>
<gene>
    <name evidence="1" type="ORF">T459_15064</name>
</gene>
<dbReference type="Gramene" id="PHT82049">
    <property type="protein sequence ID" value="PHT82049"/>
    <property type="gene ID" value="T459_15064"/>
</dbReference>
<dbReference type="InterPro" id="IPR044954">
    <property type="entry name" value="Ribosomal_uS3m_plant"/>
</dbReference>
<dbReference type="PANTHER" id="PTHR35928:SF2">
    <property type="entry name" value="SMALL RIBOSOMAL SUBUNIT PROTEIN US3M"/>
    <property type="match status" value="1"/>
</dbReference>
<accession>A0A2G2ZJ69</accession>